<name>A0A834U566_VESPE</name>
<feature type="compositionally biased region" description="Polar residues" evidence="1">
    <location>
        <begin position="1"/>
        <end position="10"/>
    </location>
</feature>
<accession>A0A834U566</accession>
<proteinExistence type="predicted"/>
<reference evidence="2" key="1">
    <citation type="journal article" date="2020" name="G3 (Bethesda)">
        <title>High-Quality Assemblies for Three Invasive Social Wasps from the &lt;i&gt;Vespula&lt;/i&gt; Genus.</title>
        <authorList>
            <person name="Harrop T.W.R."/>
            <person name="Guhlin J."/>
            <person name="McLaughlin G.M."/>
            <person name="Permina E."/>
            <person name="Stockwell P."/>
            <person name="Gilligan J."/>
            <person name="Le Lec M.F."/>
            <person name="Gruber M.A.M."/>
            <person name="Quinn O."/>
            <person name="Lovegrove M."/>
            <person name="Duncan E.J."/>
            <person name="Remnant E.J."/>
            <person name="Van Eeckhoven J."/>
            <person name="Graham B."/>
            <person name="Knapp R.A."/>
            <person name="Langford K.W."/>
            <person name="Kronenberg Z."/>
            <person name="Press M.O."/>
            <person name="Eacker S.M."/>
            <person name="Wilson-Rankin E.E."/>
            <person name="Purcell J."/>
            <person name="Lester P.J."/>
            <person name="Dearden P.K."/>
        </authorList>
    </citation>
    <scope>NUCLEOTIDE SEQUENCE</scope>
    <source>
        <strain evidence="2">Volc-1</strain>
    </source>
</reference>
<evidence type="ECO:0000256" key="1">
    <source>
        <dbReference type="SAM" id="MobiDB-lite"/>
    </source>
</evidence>
<sequence length="122" mass="13902">MDVPTSTTLLTPKKGSRDGASGEKLLVAFGSDSFLAFRERRVCQEGWKRNASTEISPILWRCADRRMNLASMNNVVGWRWKKKSFEGRNDDIGSYGEYFAMLWRPTKGKPFFTNELRNAATS</sequence>
<feature type="region of interest" description="Disordered" evidence="1">
    <location>
        <begin position="1"/>
        <end position="20"/>
    </location>
</feature>
<comment type="caution">
    <text evidence="2">The sequence shown here is derived from an EMBL/GenBank/DDBJ whole genome shotgun (WGS) entry which is preliminary data.</text>
</comment>
<organism evidence="2 3">
    <name type="scientific">Vespula pensylvanica</name>
    <name type="common">Western yellow jacket</name>
    <name type="synonym">Wasp</name>
    <dbReference type="NCBI Taxonomy" id="30213"/>
    <lineage>
        <taxon>Eukaryota</taxon>
        <taxon>Metazoa</taxon>
        <taxon>Ecdysozoa</taxon>
        <taxon>Arthropoda</taxon>
        <taxon>Hexapoda</taxon>
        <taxon>Insecta</taxon>
        <taxon>Pterygota</taxon>
        <taxon>Neoptera</taxon>
        <taxon>Endopterygota</taxon>
        <taxon>Hymenoptera</taxon>
        <taxon>Apocrita</taxon>
        <taxon>Aculeata</taxon>
        <taxon>Vespoidea</taxon>
        <taxon>Vespidae</taxon>
        <taxon>Vespinae</taxon>
        <taxon>Vespula</taxon>
    </lineage>
</organism>
<gene>
    <name evidence="2" type="ORF">H0235_011471</name>
</gene>
<evidence type="ECO:0000313" key="3">
    <source>
        <dbReference type="Proteomes" id="UP000600918"/>
    </source>
</evidence>
<dbReference type="AlphaFoldDB" id="A0A834U566"/>
<protein>
    <submittedName>
        <fullName evidence="2">Uncharacterized protein</fullName>
    </submittedName>
</protein>
<evidence type="ECO:0000313" key="2">
    <source>
        <dbReference type="EMBL" id="KAF7416940.1"/>
    </source>
</evidence>
<dbReference type="EMBL" id="JACSDY010000010">
    <property type="protein sequence ID" value="KAF7416940.1"/>
    <property type="molecule type" value="Genomic_DNA"/>
</dbReference>
<keyword evidence="3" id="KW-1185">Reference proteome</keyword>
<dbReference type="Proteomes" id="UP000600918">
    <property type="component" value="Unassembled WGS sequence"/>
</dbReference>